<proteinExistence type="predicted"/>
<dbReference type="EMBL" id="JAUSSK010000002">
    <property type="protein sequence ID" value="MDQ0009428.1"/>
    <property type="molecule type" value="Genomic_DNA"/>
</dbReference>
<dbReference type="Pfam" id="PF14106">
    <property type="entry name" value="DUF4279"/>
    <property type="match status" value="1"/>
</dbReference>
<sequence length="128" mass="14256">MSSKLFISFSLIGTTTHPRDISAVTRIKPYTELLRGERNSERDLPRSNLWTLRSEGGPEQSVESHWNTIEKDLLSNIDAFRRFSAEGRAVITIVVMGDDPRCPSIEIPPSMSLFAGSIGATIDVDHLQ</sequence>
<dbReference type="InterPro" id="IPR025459">
    <property type="entry name" value="DUF4279"/>
</dbReference>
<comment type="caution">
    <text evidence="1">The sequence shown here is derived from an EMBL/GenBank/DDBJ whole genome shotgun (WGS) entry which is preliminary data.</text>
</comment>
<dbReference type="RefSeq" id="WP_306848830.1">
    <property type="nucleotide sequence ID" value="NZ_JAUSSK010000002.1"/>
</dbReference>
<evidence type="ECO:0000313" key="1">
    <source>
        <dbReference type="EMBL" id="MDQ0009428.1"/>
    </source>
</evidence>
<dbReference type="Proteomes" id="UP001237737">
    <property type="component" value="Unassembled WGS sequence"/>
</dbReference>
<protein>
    <recommendedName>
        <fullName evidence="3">DUF4279 domain-containing protein</fullName>
    </recommendedName>
</protein>
<accession>A0ABT9SYP4</accession>
<name>A0ABT9SYP4_9GAMM</name>
<evidence type="ECO:0000313" key="2">
    <source>
        <dbReference type="Proteomes" id="UP001237737"/>
    </source>
</evidence>
<evidence type="ECO:0008006" key="3">
    <source>
        <dbReference type="Google" id="ProtNLM"/>
    </source>
</evidence>
<keyword evidence="2" id="KW-1185">Reference proteome</keyword>
<reference evidence="1 2" key="1">
    <citation type="submission" date="2023-07" db="EMBL/GenBank/DDBJ databases">
        <title>Sorghum-associated microbial communities from plants grown in Nebraska, USA.</title>
        <authorList>
            <person name="Schachtman D."/>
        </authorList>
    </citation>
    <scope>NUCLEOTIDE SEQUENCE [LARGE SCALE GENOMIC DNA]</scope>
    <source>
        <strain evidence="1 2">CC60</strain>
    </source>
</reference>
<organism evidence="1 2">
    <name type="scientific">Luteibacter jiangsuensis</name>
    <dbReference type="NCBI Taxonomy" id="637577"/>
    <lineage>
        <taxon>Bacteria</taxon>
        <taxon>Pseudomonadati</taxon>
        <taxon>Pseudomonadota</taxon>
        <taxon>Gammaproteobacteria</taxon>
        <taxon>Lysobacterales</taxon>
        <taxon>Rhodanobacteraceae</taxon>
        <taxon>Luteibacter</taxon>
    </lineage>
</organism>
<gene>
    <name evidence="1" type="ORF">J2T07_001605</name>
</gene>